<dbReference type="OrthoDB" id="12425at2"/>
<dbReference type="STRING" id="639282.DEFDS_0754"/>
<name>D3PCA9_DEFDS</name>
<dbReference type="SUPFAM" id="SSF48695">
    <property type="entry name" value="Multiheme cytochromes"/>
    <property type="match status" value="1"/>
</dbReference>
<dbReference type="HOGENOM" id="CLU_1178812_0_0_0"/>
<evidence type="ECO:0000259" key="2">
    <source>
        <dbReference type="Pfam" id="PF09699"/>
    </source>
</evidence>
<dbReference type="eggNOG" id="COG3303">
    <property type="taxonomic scope" value="Bacteria"/>
</dbReference>
<proteinExistence type="predicted"/>
<organism evidence="3 4">
    <name type="scientific">Deferribacter desulfuricans (strain DSM 14783 / JCM 11476 / NBRC 101012 / SSM1)</name>
    <dbReference type="NCBI Taxonomy" id="639282"/>
    <lineage>
        <taxon>Bacteria</taxon>
        <taxon>Pseudomonadati</taxon>
        <taxon>Deferribacterota</taxon>
        <taxon>Deferribacteres</taxon>
        <taxon>Deferribacterales</taxon>
        <taxon>Deferribacteraceae</taxon>
        <taxon>Deferribacter</taxon>
    </lineage>
</organism>
<feature type="domain" description="Doubled CXXCH motif" evidence="2">
    <location>
        <begin position="171"/>
        <end position="200"/>
    </location>
</feature>
<dbReference type="EMBL" id="AP011529">
    <property type="protein sequence ID" value="BAI80232.1"/>
    <property type="molecule type" value="Genomic_DNA"/>
</dbReference>
<dbReference type="AlphaFoldDB" id="D3PCA9"/>
<evidence type="ECO:0000313" key="3">
    <source>
        <dbReference type="EMBL" id="BAI80232.1"/>
    </source>
</evidence>
<dbReference type="InterPro" id="IPR010177">
    <property type="entry name" value="Paired_CXXCH_1"/>
</dbReference>
<accession>D3PCA9</accession>
<evidence type="ECO:0000256" key="1">
    <source>
        <dbReference type="SAM" id="SignalP"/>
    </source>
</evidence>
<keyword evidence="4" id="KW-1185">Reference proteome</keyword>
<dbReference type="RefSeq" id="WP_013007480.1">
    <property type="nucleotide sequence ID" value="NC_013939.1"/>
</dbReference>
<dbReference type="KEGG" id="ddf:DEFDS_0754"/>
<evidence type="ECO:0000313" key="4">
    <source>
        <dbReference type="Proteomes" id="UP000001520"/>
    </source>
</evidence>
<sequence>MKKLILLATLILLPTFVFAGVAGSAHDFSQNSASSLYGGTACGGCHKPHNAGTLIPLWNDSNTFDGQYTAYSSPTDSLNATPNSTLGSVSKACMACHDGMINDTVNGGTAITALKATVTVGLDIDYQNDAQGQHPVSIQYVDNGTATSLKPLANVKAAGFKFYGTSGDILECGTCHDPHAGGSPDFLRADKAQLCQTCHNN</sequence>
<gene>
    <name evidence="3" type="ordered locus">DEFDS_0754</name>
</gene>
<feature type="signal peptide" evidence="1">
    <location>
        <begin position="1"/>
        <end position="19"/>
    </location>
</feature>
<dbReference type="Proteomes" id="UP000001520">
    <property type="component" value="Chromosome"/>
</dbReference>
<reference evidence="3 4" key="1">
    <citation type="journal article" date="2010" name="DNA Res.">
        <title>Bacterial lifestyle in a deep-sea hydrothermal vent chimney revealed by the genome sequence of the thermophilic bacterium Deferribacter desulfuricans SSM1.</title>
        <authorList>
            <person name="Takaki Y."/>
            <person name="Shimamura S."/>
            <person name="Nakagawa S."/>
            <person name="Fukuhara Y."/>
            <person name="Horikawa H."/>
            <person name="Ankai A."/>
            <person name="Harada T."/>
            <person name="Hosoyama A."/>
            <person name="Oguchi A."/>
            <person name="Fukui S."/>
            <person name="Fujita N."/>
            <person name="Takami H."/>
            <person name="Takai K."/>
        </authorList>
    </citation>
    <scope>NUCLEOTIDE SEQUENCE [LARGE SCALE GENOMIC DNA]</scope>
    <source>
        <strain evidence="4">DSM 14783 / JCM 11476 / NBRC 101012 / SSM1</strain>
    </source>
</reference>
<dbReference type="InterPro" id="IPR036280">
    <property type="entry name" value="Multihaem_cyt_sf"/>
</dbReference>
<dbReference type="NCBIfam" id="TIGR01905">
    <property type="entry name" value="paired_CXXCH_1"/>
    <property type="match status" value="1"/>
</dbReference>
<protein>
    <submittedName>
        <fullName evidence="3">Multiheme c-type cytochrome</fullName>
    </submittedName>
</protein>
<feature type="chain" id="PRO_5003049144" evidence="1">
    <location>
        <begin position="20"/>
        <end position="201"/>
    </location>
</feature>
<dbReference type="Pfam" id="PF09699">
    <property type="entry name" value="Paired_CXXCH_1"/>
    <property type="match status" value="1"/>
</dbReference>
<keyword evidence="1" id="KW-0732">Signal</keyword>